<dbReference type="NCBIfam" id="TIGR01414">
    <property type="entry name" value="autotrans_barl"/>
    <property type="match status" value="1"/>
</dbReference>
<evidence type="ECO:0000313" key="4">
    <source>
        <dbReference type="Proteomes" id="UP000281547"/>
    </source>
</evidence>
<dbReference type="SMART" id="SM00869">
    <property type="entry name" value="Autotransporter"/>
    <property type="match status" value="1"/>
</dbReference>
<dbReference type="Proteomes" id="UP000281547">
    <property type="component" value="Unassembled WGS sequence"/>
</dbReference>
<dbReference type="EMBL" id="RZNJ01000008">
    <property type="protein sequence ID" value="RUT28355.1"/>
    <property type="molecule type" value="Genomic_DNA"/>
</dbReference>
<feature type="region of interest" description="Disordered" evidence="1">
    <location>
        <begin position="516"/>
        <end position="536"/>
    </location>
</feature>
<dbReference type="GO" id="GO:0019867">
    <property type="term" value="C:outer membrane"/>
    <property type="evidence" value="ECO:0007669"/>
    <property type="project" value="InterPro"/>
</dbReference>
<dbReference type="SUPFAM" id="SSF103515">
    <property type="entry name" value="Autotransporter"/>
    <property type="match status" value="1"/>
</dbReference>
<accession>A0A433X2P2</accession>
<keyword evidence="4" id="KW-1185">Reference proteome</keyword>
<dbReference type="Pfam" id="PF03797">
    <property type="entry name" value="Autotransporter"/>
    <property type="match status" value="1"/>
</dbReference>
<evidence type="ECO:0000313" key="3">
    <source>
        <dbReference type="EMBL" id="RUT28355.1"/>
    </source>
</evidence>
<evidence type="ECO:0000256" key="1">
    <source>
        <dbReference type="SAM" id="MobiDB-lite"/>
    </source>
</evidence>
<dbReference type="InterPro" id="IPR006315">
    <property type="entry name" value="OM_autotransptr_brl_dom"/>
</dbReference>
<gene>
    <name evidence="3" type="ORF">EMQ25_17385</name>
</gene>
<dbReference type="RefSeq" id="WP_127189880.1">
    <property type="nucleotide sequence ID" value="NZ_RZNJ01000008.1"/>
</dbReference>
<protein>
    <submittedName>
        <fullName evidence="3">Autotransporter outer membrane beta-barrel domain-containing protein</fullName>
    </submittedName>
</protein>
<comment type="caution">
    <text evidence="3">The sequence shown here is derived from an EMBL/GenBank/DDBJ whole genome shotgun (WGS) entry which is preliminary data.</text>
</comment>
<evidence type="ECO:0000259" key="2">
    <source>
        <dbReference type="PROSITE" id="PS51208"/>
    </source>
</evidence>
<name>A0A433X2P2_9HYPH</name>
<reference evidence="3 4" key="1">
    <citation type="journal article" date="2016" name="Int. J. Syst. Evol. Microbiol.">
        <title>Arsenicitalea aurantiaca gen. nov., sp. nov., a new member of the family Hyphomicrobiaceae, isolated from high-arsenic sediment.</title>
        <authorList>
            <person name="Mu Y."/>
            <person name="Zhou L."/>
            <person name="Zeng X.C."/>
            <person name="Liu L."/>
            <person name="Pan Y."/>
            <person name="Chen X."/>
            <person name="Wang J."/>
            <person name="Li S."/>
            <person name="Li W.J."/>
            <person name="Wang Y."/>
        </authorList>
    </citation>
    <scope>NUCLEOTIDE SEQUENCE [LARGE SCALE GENOMIC DNA]</scope>
    <source>
        <strain evidence="3 4">42-50</strain>
    </source>
</reference>
<dbReference type="InterPro" id="IPR005546">
    <property type="entry name" value="Autotransporte_beta"/>
</dbReference>
<dbReference type="InterPro" id="IPR036709">
    <property type="entry name" value="Autotransporte_beta_dom_sf"/>
</dbReference>
<sequence>MTFSFLPFGAPSGGRRLRIAVVPGLTALSLAAFGVPFTALVLPSEVLAACAPSGANYLCIGEDTDGVDIAPNADMTFNVGPDDERIVVNNGIRIIAEDGETPTDIKFNVDKSDSAEMDDPVVIENIAGPSSNTPHAVEIRTGNGDVTFRSDAGTRIGTAGANDVEGAPSWGPGYEGYSTPRFDFDSETQQSVPNGRWDYRGGDAIHIETLNGNVTVENGSDLFSALRGIYADSETGNIVIDNDGIVKSNAGGIVTISGSGTITIDNTAEIDAGAEGIYAYSEGGSITISNSGGIDSGIDAIHADAAGLGAVTITNSADLDAGYDGIAAYTQFGAIEITNSGEIDAGDDGIYAQTDTGAILIDNSGEIDAGDYGIYAETDTGAITIDNSADIVARDGDGIYAFSGYDGDEDAEVEENSAGGMISITNDGTIASANNGIYAGTYGADISVTNNGTIGLEGEDGIIPEHGIYADAEGYDYFDDSDITDPVYGTARGGDITITHNGAIVASNAGIYATTNGARRDDDGEIDEDDDPFDEVNRPSIKVITSAESSIRTVNDGDEDYEGYGIEIDAIGHANVTLDLAGSIDSDDEGVQVNADSGDVELTLRSTGVLLARDNGIDIEGGENVLATIDGLIIAADSGIEISGERIDTVVVNVSGNILAGDRGIEIEDAVIASVSIAEGSRVVGNLSSNNYAAVNVEAFESGTIVNRGTIETMNDSDTNAVSTYLSSSDRADASDFADDVVGGSIAARDFGGRALNLDVHGDAEGIVNFTIDNFGTIIGRLESEAGSTVVFNNLSEDTWEFTGDSEFDGTNDVVNNGGTRLVDDEFLETFRGRIKNAVNGELEEDSQYLGLETFNNAFGTLTLLDQDAGDTFRQDRVFMSGDFNGADADEPDQKSLIQLDAFLGNADTTDADQVFIGGTASGLTLVELNDVNRFGFAGLVADGIPVIALGQLWNGEFETSTAEFRLADGPIVKGLYTFDLFKTENNFMWPAFVDGDDESGFGPLAMDNFNPEDYETLWVLASYVNESVHNLAAIPHIATNTWHATTEGWQQRSGDLRTYFSGGAPLSYADTNSGRMGYQSQDSGIWGRIIGYKGERSDSFDVGVLDVTIGFDAGYSETYIGGEAGIDRAFHTDMGTIVLGALGGYGTNDIAFNNGDAATLSGPSVGAYADWLSGTGSYVSALFKADFLTLDYALASDGDLDASTNGVTLGGMLEAGHRFDADGLFFEPVASIAYANTTFDDFSIGDDVVGLEGESLRARAGGRIGATIATEAAIISPFVSAFVGNEFLGSANADLSSTTLAGRTDDFTGIYGEVGAGINIEGIGNGFTAFANGTYIVSEDYEAGRVTGGLRSNF</sequence>
<dbReference type="PROSITE" id="PS51208">
    <property type="entry name" value="AUTOTRANSPORTER"/>
    <property type="match status" value="1"/>
</dbReference>
<dbReference type="Gene3D" id="2.160.20.20">
    <property type="match status" value="1"/>
</dbReference>
<proteinExistence type="predicted"/>
<organism evidence="3 4">
    <name type="scientific">Arsenicitalea aurantiaca</name>
    <dbReference type="NCBI Taxonomy" id="1783274"/>
    <lineage>
        <taxon>Bacteria</taxon>
        <taxon>Pseudomonadati</taxon>
        <taxon>Pseudomonadota</taxon>
        <taxon>Alphaproteobacteria</taxon>
        <taxon>Hyphomicrobiales</taxon>
        <taxon>Devosiaceae</taxon>
        <taxon>Arsenicitalea</taxon>
    </lineage>
</organism>
<dbReference type="OrthoDB" id="6053567at2"/>
<dbReference type="InterPro" id="IPR012332">
    <property type="entry name" value="Autotransporter_pectin_lyase_C"/>
</dbReference>
<feature type="domain" description="Autotransporter" evidence="2">
    <location>
        <begin position="1079"/>
        <end position="1355"/>
    </location>
</feature>
<dbReference type="Gene3D" id="2.40.128.130">
    <property type="entry name" value="Autotransporter beta-domain"/>
    <property type="match status" value="1"/>
</dbReference>
<feature type="compositionally biased region" description="Acidic residues" evidence="1">
    <location>
        <begin position="523"/>
        <end position="534"/>
    </location>
</feature>